<dbReference type="EMBL" id="AQGS01000129">
    <property type="protein sequence ID" value="EPS42052.1"/>
    <property type="molecule type" value="Genomic_DNA"/>
</dbReference>
<reference evidence="3 4" key="1">
    <citation type="journal article" date="2013" name="PLoS Genet.">
        <title>Genomic mechanisms accounting for the adaptation to parasitism in nematode-trapping fungi.</title>
        <authorList>
            <person name="Meerupati T."/>
            <person name="Andersson K.M."/>
            <person name="Friman E."/>
            <person name="Kumar D."/>
            <person name="Tunlid A."/>
            <person name="Ahren D."/>
        </authorList>
    </citation>
    <scope>NUCLEOTIDE SEQUENCE [LARGE SCALE GENOMIC DNA]</scope>
    <source>
        <strain evidence="3 4">CBS 200.50</strain>
    </source>
</reference>
<dbReference type="Proteomes" id="UP000015100">
    <property type="component" value="Unassembled WGS sequence"/>
</dbReference>
<dbReference type="eggNOG" id="ENOG502SUZR">
    <property type="taxonomic scope" value="Eukaryota"/>
</dbReference>
<dbReference type="HOGENOM" id="CLU_987018_0_0_1"/>
<dbReference type="AlphaFoldDB" id="S8C318"/>
<dbReference type="PROSITE" id="PS50948">
    <property type="entry name" value="PAN"/>
    <property type="match status" value="1"/>
</dbReference>
<evidence type="ECO:0000313" key="4">
    <source>
        <dbReference type="Proteomes" id="UP000015100"/>
    </source>
</evidence>
<evidence type="ECO:0000313" key="3">
    <source>
        <dbReference type="EMBL" id="EPS42052.1"/>
    </source>
</evidence>
<organism evidence="3 4">
    <name type="scientific">Dactylellina haptotyla (strain CBS 200.50)</name>
    <name type="common">Nematode-trapping fungus</name>
    <name type="synonym">Monacrosporium haptotylum</name>
    <dbReference type="NCBI Taxonomy" id="1284197"/>
    <lineage>
        <taxon>Eukaryota</taxon>
        <taxon>Fungi</taxon>
        <taxon>Dikarya</taxon>
        <taxon>Ascomycota</taxon>
        <taxon>Pezizomycotina</taxon>
        <taxon>Orbiliomycetes</taxon>
        <taxon>Orbiliales</taxon>
        <taxon>Orbiliaceae</taxon>
        <taxon>Dactylellina</taxon>
    </lineage>
</organism>
<accession>S8C318</accession>
<sequence>MIFDKFFTLVALTALSHALPDNSPLTGRANCNADNCLRNLRDKRYSISASQFCSMWLQKTVTDTLSVTVAQSVTATETPPANTLILSETVTITDTETILTTDYPTAVNTFVKRGGDIPYPPWLTATYPPVRVSSACSCFISSPSAPATITTTLTVATETETATETLLPLTDIVTSVFTATASATVTQVITGPEIPCGAVGCSNAIGFLDTDPSAATVADCKAFCSSNASCQSFQFGETIAGDTGCNIFENQVADSYAIGYSNSPDCNFRFYDARCTV</sequence>
<dbReference type="InterPro" id="IPR003609">
    <property type="entry name" value="Pan_app"/>
</dbReference>
<evidence type="ECO:0000256" key="1">
    <source>
        <dbReference type="SAM" id="SignalP"/>
    </source>
</evidence>
<keyword evidence="4" id="KW-1185">Reference proteome</keyword>
<gene>
    <name evidence="3" type="ORF">H072_3954</name>
</gene>
<name>S8C318_DACHA</name>
<reference evidence="4" key="2">
    <citation type="submission" date="2013-04" db="EMBL/GenBank/DDBJ databases">
        <title>Genomic mechanisms accounting for the adaptation to parasitism in nematode-trapping fungi.</title>
        <authorList>
            <person name="Ahren D.G."/>
        </authorList>
    </citation>
    <scope>NUCLEOTIDE SEQUENCE [LARGE SCALE GENOMIC DNA]</scope>
    <source>
        <strain evidence="4">CBS 200.50</strain>
    </source>
</reference>
<feature type="chain" id="PRO_5004548862" description="Apple domain-containing protein" evidence="1">
    <location>
        <begin position="19"/>
        <end position="277"/>
    </location>
</feature>
<comment type="caution">
    <text evidence="3">The sequence shown here is derived from an EMBL/GenBank/DDBJ whole genome shotgun (WGS) entry which is preliminary data.</text>
</comment>
<proteinExistence type="predicted"/>
<feature type="signal peptide" evidence="1">
    <location>
        <begin position="1"/>
        <end position="18"/>
    </location>
</feature>
<dbReference type="OMA" id="IPYPPWL"/>
<dbReference type="STRING" id="1284197.S8C318"/>
<feature type="domain" description="Apple" evidence="2">
    <location>
        <begin position="201"/>
        <end position="275"/>
    </location>
</feature>
<keyword evidence="1" id="KW-0732">Signal</keyword>
<protein>
    <recommendedName>
        <fullName evidence="2">Apple domain-containing protein</fullName>
    </recommendedName>
</protein>
<dbReference type="OrthoDB" id="3562088at2759"/>
<evidence type="ECO:0000259" key="2">
    <source>
        <dbReference type="PROSITE" id="PS50948"/>
    </source>
</evidence>